<keyword evidence="2" id="KW-1185">Reference proteome</keyword>
<organism evidence="1 2">
    <name type="scientific">Kipferlia bialata</name>
    <dbReference type="NCBI Taxonomy" id="797122"/>
    <lineage>
        <taxon>Eukaryota</taxon>
        <taxon>Metamonada</taxon>
        <taxon>Carpediemonas-like organisms</taxon>
        <taxon>Kipferlia</taxon>
    </lineage>
</organism>
<gene>
    <name evidence="1" type="ORF">KIPB_006302</name>
</gene>
<accession>A0A391NRW9</accession>
<dbReference type="Proteomes" id="UP000265618">
    <property type="component" value="Unassembled WGS sequence"/>
</dbReference>
<dbReference type="EMBL" id="BDIP01001606">
    <property type="protein sequence ID" value="GCA62866.1"/>
    <property type="molecule type" value="Genomic_DNA"/>
</dbReference>
<evidence type="ECO:0000313" key="2">
    <source>
        <dbReference type="Proteomes" id="UP000265618"/>
    </source>
</evidence>
<reference evidence="1 2" key="1">
    <citation type="journal article" date="2018" name="PLoS ONE">
        <title>The draft genome of Kipferlia bialata reveals reductive genome evolution in fornicate parasites.</title>
        <authorList>
            <person name="Tanifuji G."/>
            <person name="Takabayashi S."/>
            <person name="Kume K."/>
            <person name="Takagi M."/>
            <person name="Nakayama T."/>
            <person name="Kamikawa R."/>
            <person name="Inagaki Y."/>
            <person name="Hashimoto T."/>
        </authorList>
    </citation>
    <scope>NUCLEOTIDE SEQUENCE [LARGE SCALE GENOMIC DNA]</scope>
    <source>
        <strain evidence="1">NY0173</strain>
    </source>
</reference>
<feature type="non-terminal residue" evidence="1">
    <location>
        <position position="78"/>
    </location>
</feature>
<name>A0A391NRW9_9EUKA</name>
<comment type="caution">
    <text evidence="1">The sequence shown here is derived from an EMBL/GenBank/DDBJ whole genome shotgun (WGS) entry which is preliminary data.</text>
</comment>
<dbReference type="AlphaFoldDB" id="A0A391NRW9"/>
<sequence>MAIKKIAEFAEGFALQNAGAENRARGLHTAVQVSVIDHSTHCNDRRQVHAAQLAKEREQSAQARDSFKLRWGEVMSHE</sequence>
<evidence type="ECO:0000313" key="1">
    <source>
        <dbReference type="EMBL" id="GCA62866.1"/>
    </source>
</evidence>
<protein>
    <submittedName>
        <fullName evidence="1">Uncharacterized protein</fullName>
    </submittedName>
</protein>
<proteinExistence type="predicted"/>